<evidence type="ECO:0000259" key="3">
    <source>
        <dbReference type="PROSITE" id="PS50977"/>
    </source>
</evidence>
<dbReference type="Proteomes" id="UP000272481">
    <property type="component" value="Unassembled WGS sequence"/>
</dbReference>
<proteinExistence type="predicted"/>
<sequence>MKEKITEASISLFEQKGFSTTTIQDIADSIGATKGTFYYYFKSKEQLLKEIHLEYIIDLLKRQEAIVNDSTSNKEKLHAVIEMLISDIRKNGPRGRVFFREIRHLAEENIRIIKKERDRYRLNIESIIRSGIAAGEFKPNLRSDMVAFAVLGMANYSYNWFQPDGEVEPSELAAIYTSLVLGGIVKENGTPENH</sequence>
<accession>A0ABX9ZB94</accession>
<keyword evidence="1 2" id="KW-0238">DNA-binding</keyword>
<dbReference type="RefSeq" id="WP_125904200.1">
    <property type="nucleotide sequence ID" value="NZ_JAPDFN010000009.1"/>
</dbReference>
<dbReference type="Gene3D" id="1.10.357.10">
    <property type="entry name" value="Tetracycline Repressor, domain 2"/>
    <property type="match status" value="1"/>
</dbReference>
<name>A0ABX9ZB94_9BACL</name>
<dbReference type="InterPro" id="IPR050624">
    <property type="entry name" value="HTH-type_Tx_Regulator"/>
</dbReference>
<dbReference type="EMBL" id="RWGW01000019">
    <property type="protein sequence ID" value="RSK25352.1"/>
    <property type="molecule type" value="Genomic_DNA"/>
</dbReference>
<dbReference type="PANTHER" id="PTHR43479">
    <property type="entry name" value="ACREF/ENVCD OPERON REPRESSOR-RELATED"/>
    <property type="match status" value="1"/>
</dbReference>
<dbReference type="PROSITE" id="PS50977">
    <property type="entry name" value="HTH_TETR_2"/>
    <property type="match status" value="1"/>
</dbReference>
<dbReference type="PRINTS" id="PR00455">
    <property type="entry name" value="HTHTETR"/>
</dbReference>
<comment type="caution">
    <text evidence="4">The sequence shown here is derived from an EMBL/GenBank/DDBJ whole genome shotgun (WGS) entry which is preliminary data.</text>
</comment>
<dbReference type="Pfam" id="PF00440">
    <property type="entry name" value="TetR_N"/>
    <property type="match status" value="1"/>
</dbReference>
<evidence type="ECO:0000313" key="5">
    <source>
        <dbReference type="Proteomes" id="UP000272481"/>
    </source>
</evidence>
<dbReference type="Gene3D" id="1.10.10.60">
    <property type="entry name" value="Homeodomain-like"/>
    <property type="match status" value="1"/>
</dbReference>
<dbReference type="InterPro" id="IPR009057">
    <property type="entry name" value="Homeodomain-like_sf"/>
</dbReference>
<dbReference type="InterPro" id="IPR023772">
    <property type="entry name" value="DNA-bd_HTH_TetR-type_CS"/>
</dbReference>
<dbReference type="Pfam" id="PF17932">
    <property type="entry name" value="TetR_C_24"/>
    <property type="match status" value="1"/>
</dbReference>
<evidence type="ECO:0000256" key="1">
    <source>
        <dbReference type="ARBA" id="ARBA00023125"/>
    </source>
</evidence>
<dbReference type="SUPFAM" id="SSF48498">
    <property type="entry name" value="Tetracyclin repressor-like, C-terminal domain"/>
    <property type="match status" value="1"/>
</dbReference>
<dbReference type="SUPFAM" id="SSF46689">
    <property type="entry name" value="Homeodomain-like"/>
    <property type="match status" value="1"/>
</dbReference>
<feature type="domain" description="HTH tetR-type" evidence="3">
    <location>
        <begin position="1"/>
        <end position="59"/>
    </location>
</feature>
<organism evidence="4 5">
    <name type="scientific">Bhargavaea beijingensis</name>
    <dbReference type="NCBI Taxonomy" id="426756"/>
    <lineage>
        <taxon>Bacteria</taxon>
        <taxon>Bacillati</taxon>
        <taxon>Bacillota</taxon>
        <taxon>Bacilli</taxon>
        <taxon>Bacillales</taxon>
        <taxon>Caryophanaceae</taxon>
        <taxon>Bhargavaea</taxon>
    </lineage>
</organism>
<evidence type="ECO:0000256" key="2">
    <source>
        <dbReference type="PROSITE-ProRule" id="PRU00335"/>
    </source>
</evidence>
<dbReference type="InterPro" id="IPR041490">
    <property type="entry name" value="KstR2_TetR_C"/>
</dbReference>
<dbReference type="InterPro" id="IPR036271">
    <property type="entry name" value="Tet_transcr_reg_TetR-rel_C_sf"/>
</dbReference>
<protein>
    <submittedName>
        <fullName evidence="4">TetR/AcrR family transcriptional regulator</fullName>
    </submittedName>
</protein>
<evidence type="ECO:0000313" key="4">
    <source>
        <dbReference type="EMBL" id="RSK25352.1"/>
    </source>
</evidence>
<feature type="DNA-binding region" description="H-T-H motif" evidence="2">
    <location>
        <begin position="22"/>
        <end position="41"/>
    </location>
</feature>
<dbReference type="InterPro" id="IPR001647">
    <property type="entry name" value="HTH_TetR"/>
</dbReference>
<dbReference type="PANTHER" id="PTHR43479:SF11">
    <property type="entry name" value="ACREF_ENVCD OPERON REPRESSOR-RELATED"/>
    <property type="match status" value="1"/>
</dbReference>
<gene>
    <name evidence="4" type="ORF">EJA12_11710</name>
</gene>
<keyword evidence="5" id="KW-1185">Reference proteome</keyword>
<reference evidence="4 5" key="1">
    <citation type="submission" date="2018-12" db="EMBL/GenBank/DDBJ databases">
        <title>Comparitive functional genomics of dry heat resistant strains isolated from the viking spacecraft.</title>
        <authorList>
            <person name="Seuylemezian A."/>
            <person name="Vaishampayan P."/>
        </authorList>
    </citation>
    <scope>NUCLEOTIDE SEQUENCE [LARGE SCALE GENOMIC DNA]</scope>
    <source>
        <strain evidence="4 5">M6-11</strain>
    </source>
</reference>
<dbReference type="PROSITE" id="PS01081">
    <property type="entry name" value="HTH_TETR_1"/>
    <property type="match status" value="1"/>
</dbReference>